<dbReference type="InterPro" id="IPR021954">
    <property type="entry name" value="CRR7"/>
</dbReference>
<gene>
    <name evidence="1" type="ORF">IFM89_004605</name>
</gene>
<name>A0A835LLD0_9MAGN</name>
<dbReference type="Gene3D" id="3.90.940.40">
    <property type="entry name" value="Protein CHLORORESPIRATORY REDUCTION 7"/>
    <property type="match status" value="1"/>
</dbReference>
<dbReference type="GO" id="GO:0009570">
    <property type="term" value="C:chloroplast stroma"/>
    <property type="evidence" value="ECO:0007669"/>
    <property type="project" value="TreeGrafter"/>
</dbReference>
<dbReference type="Pfam" id="PF12095">
    <property type="entry name" value="CRR7"/>
    <property type="match status" value="1"/>
</dbReference>
<evidence type="ECO:0000313" key="1">
    <source>
        <dbReference type="EMBL" id="KAF9591551.1"/>
    </source>
</evidence>
<dbReference type="FunFam" id="3.90.940.40:FF:000001">
    <property type="entry name" value="Protein CHLORORESPIRATORY REDUCTION 7 chloroplastic"/>
    <property type="match status" value="1"/>
</dbReference>
<dbReference type="EMBL" id="JADFTS010000008">
    <property type="protein sequence ID" value="KAF9591551.1"/>
    <property type="molecule type" value="Genomic_DNA"/>
</dbReference>
<sequence>MVQHYKAKRFHDLSPMYLESVPSRSPCGSISDEINEPEQGLDHQMPECHGSVEPCWLTWSGPIDQRLRNPISREGAASLLNPGIHCFNCKQSTRSFSGTTHFQPRGIGKNGYTRYPFYPRIQQQEHQVYAIRRRRSNVQTDTYVLIEPGKNEEFVSEEELKSRLKNWLENWPGSTLPPDLARYRTIDDAVSHLVKSVCELEIDGDVGSIQWYEVRLE</sequence>
<reference evidence="1 2" key="1">
    <citation type="submission" date="2020-10" db="EMBL/GenBank/DDBJ databases">
        <title>The Coptis chinensis genome and diversification of protoberbering-type alkaloids.</title>
        <authorList>
            <person name="Wang B."/>
            <person name="Shu S."/>
            <person name="Song C."/>
            <person name="Liu Y."/>
        </authorList>
    </citation>
    <scope>NUCLEOTIDE SEQUENCE [LARGE SCALE GENOMIC DNA]</scope>
    <source>
        <strain evidence="1">HL-2020</strain>
        <tissue evidence="1">Leaf</tissue>
    </source>
</reference>
<comment type="caution">
    <text evidence="1">The sequence shown here is derived from an EMBL/GenBank/DDBJ whole genome shotgun (WGS) entry which is preliminary data.</text>
</comment>
<organism evidence="1 2">
    <name type="scientific">Coptis chinensis</name>
    <dbReference type="NCBI Taxonomy" id="261450"/>
    <lineage>
        <taxon>Eukaryota</taxon>
        <taxon>Viridiplantae</taxon>
        <taxon>Streptophyta</taxon>
        <taxon>Embryophyta</taxon>
        <taxon>Tracheophyta</taxon>
        <taxon>Spermatophyta</taxon>
        <taxon>Magnoliopsida</taxon>
        <taxon>Ranunculales</taxon>
        <taxon>Ranunculaceae</taxon>
        <taxon>Coptidoideae</taxon>
        <taxon>Coptis</taxon>
    </lineage>
</organism>
<accession>A0A835LLD0</accession>
<evidence type="ECO:0000313" key="2">
    <source>
        <dbReference type="Proteomes" id="UP000631114"/>
    </source>
</evidence>
<proteinExistence type="predicted"/>
<dbReference type="PANTHER" id="PTHR36803:SF1">
    <property type="entry name" value="PROTEIN CHLORORESPIRATORY REDUCTION 7, CHLOROPLASTIC"/>
    <property type="match status" value="1"/>
</dbReference>
<evidence type="ECO:0008006" key="3">
    <source>
        <dbReference type="Google" id="ProtNLM"/>
    </source>
</evidence>
<dbReference type="Proteomes" id="UP000631114">
    <property type="component" value="Unassembled WGS sequence"/>
</dbReference>
<dbReference type="InterPro" id="IPR038150">
    <property type="entry name" value="CRR7-like_sf"/>
</dbReference>
<dbReference type="AlphaFoldDB" id="A0A835LLD0"/>
<keyword evidence="2" id="KW-1185">Reference proteome</keyword>
<dbReference type="PANTHER" id="PTHR36803">
    <property type="entry name" value="PROTEIN CHLORORESPIRATORY REDUCTION 7, CHLOROPLASTIC"/>
    <property type="match status" value="1"/>
</dbReference>
<protein>
    <recommendedName>
        <fullName evidence="3">Chlororespiratory reduction 7</fullName>
    </recommendedName>
</protein>
<dbReference type="OrthoDB" id="1879114at2759"/>